<evidence type="ECO:0000313" key="4">
    <source>
        <dbReference type="EMBL" id="RWR20241.1"/>
    </source>
</evidence>
<accession>A0A443IKB6</accession>
<dbReference type="InterPro" id="IPR036388">
    <property type="entry name" value="WH-like_DNA-bd_sf"/>
</dbReference>
<accession>A0A443KF51</accession>
<protein>
    <submittedName>
        <fullName evidence="3">PadR family transcriptional regulator</fullName>
    </submittedName>
</protein>
<dbReference type="Pfam" id="PF03551">
    <property type="entry name" value="PadR"/>
    <property type="match status" value="1"/>
</dbReference>
<dbReference type="InterPro" id="IPR005149">
    <property type="entry name" value="Tscrpt_reg_PadR_N"/>
</dbReference>
<accession>A0A443JIA0</accession>
<evidence type="ECO:0000313" key="5">
    <source>
        <dbReference type="EMBL" id="RWR31223.1"/>
    </source>
</evidence>
<dbReference type="Proteomes" id="UP000284476">
    <property type="component" value="Unassembled WGS sequence"/>
</dbReference>
<name>A0A443IKB6_9RHOB</name>
<feature type="domain" description="Transcription regulator PadR N-terminal" evidence="2">
    <location>
        <begin position="45"/>
        <end position="113"/>
    </location>
</feature>
<dbReference type="InterPro" id="IPR036390">
    <property type="entry name" value="WH_DNA-bd_sf"/>
</dbReference>
<dbReference type="OrthoDB" id="9814826at2"/>
<dbReference type="AlphaFoldDB" id="A0A443IKB6"/>
<keyword evidence="8" id="KW-1185">Reference proteome</keyword>
<evidence type="ECO:0000313" key="7">
    <source>
        <dbReference type="Proteomes" id="UP000285295"/>
    </source>
</evidence>
<sequence length="185" mass="20303">MHDKDHGRPHRPDHAPGEGRGDHLHPKGARRGRGPFDYGALRLFILALIADEPRHGYELMRIIEERTQGRYIPSPGVIYPTLAWLDDMGFVTTETEAGRKSHRITPEGMAFLAANRDRVDALLSRDWSSIEEDADPVRAGMQAVKSALVSALRHGDADAGARAEIAAILNTAAQAIRARAGTKED</sequence>
<dbReference type="Gene3D" id="1.10.10.10">
    <property type="entry name" value="Winged helix-like DNA-binding domain superfamily/Winged helix DNA-binding domain"/>
    <property type="match status" value="1"/>
</dbReference>
<evidence type="ECO:0000256" key="1">
    <source>
        <dbReference type="SAM" id="MobiDB-lite"/>
    </source>
</evidence>
<dbReference type="EMBL" id="SAUW01000045">
    <property type="protein sequence ID" value="RWR04822.1"/>
    <property type="molecule type" value="Genomic_DNA"/>
</dbReference>
<evidence type="ECO:0000313" key="6">
    <source>
        <dbReference type="Proteomes" id="UP000284476"/>
    </source>
</evidence>
<reference evidence="6 7" key="1">
    <citation type="submission" date="2019-01" db="EMBL/GenBank/DDBJ databases">
        <title>Sinorhodobacter populi sp. nov. isolated from the symptomatic bark tissue of Populus euramericana canker.</title>
        <authorList>
            <person name="Xu G."/>
        </authorList>
    </citation>
    <scope>NUCLEOTIDE SEQUENCE [LARGE SCALE GENOMIC DNA]</scope>
    <source>
        <strain evidence="3 8">2D-5</strain>
        <strain evidence="5 7">D19-10-3-21</strain>
        <strain evidence="4 6">SK2B-1</strain>
    </source>
</reference>
<reference evidence="6 7" key="2">
    <citation type="submission" date="2019-01" db="EMBL/GenBank/DDBJ databases">
        <authorList>
            <person name="Li Y."/>
        </authorList>
    </citation>
    <scope>NUCLEOTIDE SEQUENCE [LARGE SCALE GENOMIC DNA]</scope>
    <source>
        <strain evidence="3 8">2D-5</strain>
        <strain evidence="5 7">D19-10-3-21</strain>
        <strain evidence="4 6">SK2B-1</strain>
    </source>
</reference>
<feature type="region of interest" description="Disordered" evidence="1">
    <location>
        <begin position="1"/>
        <end position="31"/>
    </location>
</feature>
<feature type="compositionally biased region" description="Basic and acidic residues" evidence="1">
    <location>
        <begin position="1"/>
        <end position="25"/>
    </location>
</feature>
<dbReference type="PANTHER" id="PTHR43252:SF7">
    <property type="entry name" value="TRANSCRIPTIONAL REGULATOR YQJI"/>
    <property type="match status" value="1"/>
</dbReference>
<dbReference type="EMBL" id="SAUX01000005">
    <property type="protein sequence ID" value="RWR31223.1"/>
    <property type="molecule type" value="Genomic_DNA"/>
</dbReference>
<proteinExistence type="predicted"/>
<evidence type="ECO:0000259" key="2">
    <source>
        <dbReference type="Pfam" id="PF03551"/>
    </source>
</evidence>
<dbReference type="EMBL" id="SAUZ01000013">
    <property type="protein sequence ID" value="RWR20241.1"/>
    <property type="molecule type" value="Genomic_DNA"/>
</dbReference>
<evidence type="ECO:0000313" key="8">
    <source>
        <dbReference type="Proteomes" id="UP000285710"/>
    </source>
</evidence>
<dbReference type="Proteomes" id="UP000285710">
    <property type="component" value="Unassembled WGS sequence"/>
</dbReference>
<dbReference type="SUPFAM" id="SSF46785">
    <property type="entry name" value="Winged helix' DNA-binding domain"/>
    <property type="match status" value="1"/>
</dbReference>
<comment type="caution">
    <text evidence="3">The sequence shown here is derived from an EMBL/GenBank/DDBJ whole genome shotgun (WGS) entry which is preliminary data.</text>
</comment>
<dbReference type="PANTHER" id="PTHR43252">
    <property type="entry name" value="TRANSCRIPTIONAL REGULATOR YQJI"/>
    <property type="match status" value="1"/>
</dbReference>
<gene>
    <name evidence="4" type="ORF">D2T30_11725</name>
    <name evidence="5" type="ORF">D2T31_05500</name>
    <name evidence="3" type="ORF">D2T33_20645</name>
</gene>
<dbReference type="Proteomes" id="UP000285295">
    <property type="component" value="Unassembled WGS sequence"/>
</dbReference>
<evidence type="ECO:0000313" key="3">
    <source>
        <dbReference type="EMBL" id="RWR04822.1"/>
    </source>
</evidence>
<organism evidence="3 8">
    <name type="scientific">Paenirhodobacter populi</name>
    <dbReference type="NCBI Taxonomy" id="2306993"/>
    <lineage>
        <taxon>Bacteria</taxon>
        <taxon>Pseudomonadati</taxon>
        <taxon>Pseudomonadota</taxon>
        <taxon>Alphaproteobacteria</taxon>
        <taxon>Rhodobacterales</taxon>
        <taxon>Rhodobacter group</taxon>
        <taxon>Paenirhodobacter</taxon>
    </lineage>
</organism>